<keyword evidence="2" id="KW-1185">Reference proteome</keyword>
<dbReference type="Proteomes" id="UP000054783">
    <property type="component" value="Unassembled WGS sequence"/>
</dbReference>
<accession>A0A0V0Z023</accession>
<evidence type="ECO:0000313" key="2">
    <source>
        <dbReference type="Proteomes" id="UP000054783"/>
    </source>
</evidence>
<dbReference type="AlphaFoldDB" id="A0A0V0Z023"/>
<sequence>MLDYKLQFYVNYGVFSQGNSANKSLKLFGCCNMQTKFRNKCYLNKNLFLTISREIHNRGTWDQAHCCFLIFSYIPILFLEKNRFYEKFEISWAIDFAVFAFWSHWTQSDSCGKIAFKIGKLPILIGRRVAHR</sequence>
<evidence type="ECO:0000313" key="1">
    <source>
        <dbReference type="EMBL" id="KRY05887.1"/>
    </source>
</evidence>
<proteinExistence type="predicted"/>
<organism evidence="1 2">
    <name type="scientific">Trichinella patagoniensis</name>
    <dbReference type="NCBI Taxonomy" id="990121"/>
    <lineage>
        <taxon>Eukaryota</taxon>
        <taxon>Metazoa</taxon>
        <taxon>Ecdysozoa</taxon>
        <taxon>Nematoda</taxon>
        <taxon>Enoplea</taxon>
        <taxon>Dorylaimia</taxon>
        <taxon>Trichinellida</taxon>
        <taxon>Trichinellidae</taxon>
        <taxon>Trichinella</taxon>
    </lineage>
</organism>
<reference evidence="1 2" key="1">
    <citation type="submission" date="2015-01" db="EMBL/GenBank/DDBJ databases">
        <title>Evolution of Trichinella species and genotypes.</title>
        <authorList>
            <person name="Korhonen P.K."/>
            <person name="Edoardo P."/>
            <person name="Giuseppe L.R."/>
            <person name="Gasser R.B."/>
        </authorList>
    </citation>
    <scope>NUCLEOTIDE SEQUENCE [LARGE SCALE GENOMIC DNA]</scope>
    <source>
        <strain evidence="1">ISS2496</strain>
    </source>
</reference>
<gene>
    <name evidence="1" type="ORF">T12_9388</name>
</gene>
<protein>
    <submittedName>
        <fullName evidence="1">Uncharacterized protein</fullName>
    </submittedName>
</protein>
<name>A0A0V0Z023_9BILA</name>
<comment type="caution">
    <text evidence="1">The sequence shown here is derived from an EMBL/GenBank/DDBJ whole genome shotgun (WGS) entry which is preliminary data.</text>
</comment>
<dbReference type="EMBL" id="JYDQ01001050">
    <property type="protein sequence ID" value="KRY05887.1"/>
    <property type="molecule type" value="Genomic_DNA"/>
</dbReference>